<protein>
    <submittedName>
        <fullName evidence="2">Isoprenyl transferase</fullName>
    </submittedName>
</protein>
<reference evidence="2 3" key="1">
    <citation type="submission" date="2019-11" db="EMBL/GenBank/DDBJ databases">
        <title>Bacillus idriensis genome.</title>
        <authorList>
            <person name="Konopka E.N."/>
            <person name="Newman J.D."/>
        </authorList>
    </citation>
    <scope>NUCLEOTIDE SEQUENCE [LARGE SCALE GENOMIC DNA]</scope>
    <source>
        <strain evidence="2 3">DSM 19097</strain>
    </source>
</reference>
<dbReference type="SFLD" id="SFLDS00005">
    <property type="entry name" value="Isoprenoid_Synthase_Type_I"/>
    <property type="match status" value="1"/>
</dbReference>
<keyword evidence="3" id="KW-1185">Reference proteome</keyword>
<accession>A0A6I2MEA4</accession>
<comment type="caution">
    <text evidence="2">The sequence shown here is derived from an EMBL/GenBank/DDBJ whole genome shotgun (WGS) entry which is preliminary data.</text>
</comment>
<sequence>MIAIRLHLDYEELSRSLKAAVSSYITNEKLLQLILSFSETKKTFPFGQLTHLHYTAFGGEGKQIIHLSAAVELLALSFDILDDLEDLDNFEEPWMKINPSLSLNAATAMYTISLQMLHELSSDHKWKIISTFQRFALQAMEGQHTDLQNDIANEEECITMIEKKSGSLIALASVTGALLATGEEFTCVEQYSYQVGLAAQIENDYRDLFHEHKNDLAAQKKSLALLFLNRGFNEHAKELTEFIAGSQTFTQHYGSIEAFKSKLLQSGVVHYLNVMKQIAIQKASTLIAEAPLPQHQIELLKSHLIINSSENKRRD</sequence>
<dbReference type="Pfam" id="PF00348">
    <property type="entry name" value="polyprenyl_synt"/>
    <property type="match status" value="1"/>
</dbReference>
<organism evidence="2 3">
    <name type="scientific">Metabacillus idriensis</name>
    <dbReference type="NCBI Taxonomy" id="324768"/>
    <lineage>
        <taxon>Bacteria</taxon>
        <taxon>Bacillati</taxon>
        <taxon>Bacillota</taxon>
        <taxon>Bacilli</taxon>
        <taxon>Bacillales</taxon>
        <taxon>Bacillaceae</taxon>
        <taxon>Metabacillus</taxon>
    </lineage>
</organism>
<dbReference type="InterPro" id="IPR033965">
    <property type="entry name" value="ComQ"/>
</dbReference>
<keyword evidence="1 2" id="KW-0808">Transferase</keyword>
<gene>
    <name evidence="2" type="ORF">GJU41_12280</name>
</gene>
<dbReference type="GO" id="GO:0008299">
    <property type="term" value="P:isoprenoid biosynthetic process"/>
    <property type="evidence" value="ECO:0007669"/>
    <property type="project" value="InterPro"/>
</dbReference>
<dbReference type="AlphaFoldDB" id="A0A6I2MEA4"/>
<dbReference type="CDD" id="cd00867">
    <property type="entry name" value="Trans_IPPS"/>
    <property type="match status" value="1"/>
</dbReference>
<evidence type="ECO:0000313" key="2">
    <source>
        <dbReference type="EMBL" id="MRX54751.1"/>
    </source>
</evidence>
<proteinExistence type="inferred from homology"/>
<dbReference type="Proteomes" id="UP000441585">
    <property type="component" value="Unassembled WGS sequence"/>
</dbReference>
<dbReference type="InterPro" id="IPR008949">
    <property type="entry name" value="Isoprenoid_synthase_dom_sf"/>
</dbReference>
<dbReference type="SUPFAM" id="SSF48576">
    <property type="entry name" value="Terpenoid synthases"/>
    <property type="match status" value="1"/>
</dbReference>
<evidence type="ECO:0000256" key="1">
    <source>
        <dbReference type="RuleBase" id="RU004466"/>
    </source>
</evidence>
<dbReference type="GO" id="GO:0004659">
    <property type="term" value="F:prenyltransferase activity"/>
    <property type="evidence" value="ECO:0007669"/>
    <property type="project" value="InterPro"/>
</dbReference>
<name>A0A6I2MEA4_9BACI</name>
<dbReference type="InterPro" id="IPR000092">
    <property type="entry name" value="Polyprenyl_synt"/>
</dbReference>
<evidence type="ECO:0000313" key="3">
    <source>
        <dbReference type="Proteomes" id="UP000441585"/>
    </source>
</evidence>
<dbReference type="SFLD" id="SFLDG01211">
    <property type="entry name" value="Competence_Regulatory_Protein"/>
    <property type="match status" value="1"/>
</dbReference>
<dbReference type="Gene3D" id="1.10.600.10">
    <property type="entry name" value="Farnesyl Diphosphate Synthase"/>
    <property type="match status" value="1"/>
</dbReference>
<comment type="similarity">
    <text evidence="1">Belongs to the FPP/GGPP synthase family.</text>
</comment>
<dbReference type="EMBL" id="WKKF01000002">
    <property type="protein sequence ID" value="MRX54751.1"/>
    <property type="molecule type" value="Genomic_DNA"/>
</dbReference>